<dbReference type="PROSITE" id="PS51257">
    <property type="entry name" value="PROKAR_LIPOPROTEIN"/>
    <property type="match status" value="1"/>
</dbReference>
<dbReference type="EMBL" id="QXVO01000005">
    <property type="protein sequence ID" value="RIO47090.1"/>
    <property type="molecule type" value="Genomic_DNA"/>
</dbReference>
<dbReference type="RefSeq" id="WP_119635113.1">
    <property type="nucleotide sequence ID" value="NZ_QXVO01000005.1"/>
</dbReference>
<dbReference type="AlphaFoldDB" id="A0A418JL64"/>
<organism evidence="1 2">
    <name type="scientific">Staphylococcus hyicus</name>
    <dbReference type="NCBI Taxonomy" id="1284"/>
    <lineage>
        <taxon>Bacteria</taxon>
        <taxon>Bacillati</taxon>
        <taxon>Bacillota</taxon>
        <taxon>Bacilli</taxon>
        <taxon>Bacillales</taxon>
        <taxon>Staphylococcaceae</taxon>
        <taxon>Staphylococcus</taxon>
    </lineage>
</organism>
<sequence length="161" mass="18650">MKFFITLIIACVLIFTACSKNEEKNQNNSSNESKKQLESDYKVRGSSNNIVYNKLNDKNIKRKGSIAYPSNDNTTTYFLNNDDEIIHVKRSFNHYPLDFKNDKSIIDQQVHDYMEKDATLKKIDKSNIRTYYSTKSNKNYYASFDLNTDGKVTGILISSQK</sequence>
<comment type="caution">
    <text evidence="1">The sequence shown here is derived from an EMBL/GenBank/DDBJ whole genome shotgun (WGS) entry which is preliminary data.</text>
</comment>
<evidence type="ECO:0008006" key="3">
    <source>
        <dbReference type="Google" id="ProtNLM"/>
    </source>
</evidence>
<evidence type="ECO:0000313" key="1">
    <source>
        <dbReference type="EMBL" id="RIO47090.1"/>
    </source>
</evidence>
<proteinExistence type="predicted"/>
<name>A0A418JL64_STAHY</name>
<protein>
    <recommendedName>
        <fullName evidence="3">Lipoprotein</fullName>
    </recommendedName>
</protein>
<evidence type="ECO:0000313" key="2">
    <source>
        <dbReference type="Proteomes" id="UP000285625"/>
    </source>
</evidence>
<accession>A0A418JL64</accession>
<reference evidence="1 2" key="1">
    <citation type="journal article" date="2016" name="Front. Microbiol.">
        <title>Comprehensive Phylogenetic Analysis of Bovine Non-aureus Staphylococci Species Based on Whole-Genome Sequencing.</title>
        <authorList>
            <person name="Naushad S."/>
            <person name="Barkema H.W."/>
            <person name="Luby C."/>
            <person name="Condas L.A."/>
            <person name="Nobrega D.B."/>
            <person name="Carson D.A."/>
            <person name="De Buck J."/>
        </authorList>
    </citation>
    <scope>NUCLEOTIDE SEQUENCE [LARGE SCALE GENOMIC DNA]</scope>
    <source>
        <strain evidence="1 2">SNUC 5959</strain>
    </source>
</reference>
<gene>
    <name evidence="1" type="ORF">BUZ57_02300</name>
</gene>
<dbReference type="Proteomes" id="UP000285625">
    <property type="component" value="Unassembled WGS sequence"/>
</dbReference>